<evidence type="ECO:0000313" key="3">
    <source>
        <dbReference type="Proteomes" id="UP000821837"/>
    </source>
</evidence>
<gene>
    <name evidence="2" type="ORF">HPB52_002764</name>
</gene>
<protein>
    <recommendedName>
        <fullName evidence="4">Cystatin</fullName>
    </recommendedName>
</protein>
<feature type="chain" id="PRO_5039352620" description="Cystatin" evidence="1">
    <location>
        <begin position="23"/>
        <end position="151"/>
    </location>
</feature>
<proteinExistence type="predicted"/>
<dbReference type="VEuPathDB" id="VectorBase:RSAN_040062"/>
<name>A0A9D4Q9L2_RHISA</name>
<feature type="signal peptide" evidence="1">
    <location>
        <begin position="1"/>
        <end position="22"/>
    </location>
</feature>
<evidence type="ECO:0008006" key="4">
    <source>
        <dbReference type="Google" id="ProtNLM"/>
    </source>
</evidence>
<keyword evidence="3" id="KW-1185">Reference proteome</keyword>
<dbReference type="AlphaFoldDB" id="A0A9D4Q9L2"/>
<dbReference type="InterPro" id="IPR046350">
    <property type="entry name" value="Cystatin_sf"/>
</dbReference>
<reference evidence="2" key="2">
    <citation type="submission" date="2021-09" db="EMBL/GenBank/DDBJ databases">
        <authorList>
            <person name="Jia N."/>
            <person name="Wang J."/>
            <person name="Shi W."/>
            <person name="Du L."/>
            <person name="Sun Y."/>
            <person name="Zhan W."/>
            <person name="Jiang J."/>
            <person name="Wang Q."/>
            <person name="Zhang B."/>
            <person name="Ji P."/>
            <person name="Sakyi L.B."/>
            <person name="Cui X."/>
            <person name="Yuan T."/>
            <person name="Jiang B."/>
            <person name="Yang W."/>
            <person name="Lam T.T.-Y."/>
            <person name="Chang Q."/>
            <person name="Ding S."/>
            <person name="Wang X."/>
            <person name="Zhu J."/>
            <person name="Ruan X."/>
            <person name="Zhao L."/>
            <person name="Wei J."/>
            <person name="Que T."/>
            <person name="Du C."/>
            <person name="Cheng J."/>
            <person name="Dai P."/>
            <person name="Han X."/>
            <person name="Huang E."/>
            <person name="Gao Y."/>
            <person name="Liu J."/>
            <person name="Shao H."/>
            <person name="Ye R."/>
            <person name="Li L."/>
            <person name="Wei W."/>
            <person name="Wang X."/>
            <person name="Wang C."/>
            <person name="Huo Q."/>
            <person name="Li W."/>
            <person name="Guo W."/>
            <person name="Chen H."/>
            <person name="Chen S."/>
            <person name="Zhou L."/>
            <person name="Zhou L."/>
            <person name="Ni X."/>
            <person name="Tian J."/>
            <person name="Zhou Y."/>
            <person name="Sheng Y."/>
            <person name="Liu T."/>
            <person name="Pan Y."/>
            <person name="Xia L."/>
            <person name="Li J."/>
            <person name="Zhao F."/>
            <person name="Cao W."/>
        </authorList>
    </citation>
    <scope>NUCLEOTIDE SEQUENCE</scope>
    <source>
        <strain evidence="2">Rsan-2018</strain>
        <tissue evidence="2">Larvae</tissue>
    </source>
</reference>
<sequence>MAGIKQSCLLLLLGVWAGVLLGSCYVDSVPAGKWIPQDPSTSPTYLRLAHYAVSTQFDGRKVYDAVVRLTNVATKVVGSIHYKLVFVAAPSNCSIGHVAYSAEKCLPAGPLLDMQPYRLAQVKFEPLTQPVAKAGEQEVHGDREGCSCGEY</sequence>
<evidence type="ECO:0000313" key="2">
    <source>
        <dbReference type="EMBL" id="KAH7971780.1"/>
    </source>
</evidence>
<dbReference type="SUPFAM" id="SSF54403">
    <property type="entry name" value="Cystatin/monellin"/>
    <property type="match status" value="1"/>
</dbReference>
<evidence type="ECO:0000256" key="1">
    <source>
        <dbReference type="SAM" id="SignalP"/>
    </source>
</evidence>
<organism evidence="2 3">
    <name type="scientific">Rhipicephalus sanguineus</name>
    <name type="common">Brown dog tick</name>
    <name type="synonym">Ixodes sanguineus</name>
    <dbReference type="NCBI Taxonomy" id="34632"/>
    <lineage>
        <taxon>Eukaryota</taxon>
        <taxon>Metazoa</taxon>
        <taxon>Ecdysozoa</taxon>
        <taxon>Arthropoda</taxon>
        <taxon>Chelicerata</taxon>
        <taxon>Arachnida</taxon>
        <taxon>Acari</taxon>
        <taxon>Parasitiformes</taxon>
        <taxon>Ixodida</taxon>
        <taxon>Ixodoidea</taxon>
        <taxon>Ixodidae</taxon>
        <taxon>Rhipicephalinae</taxon>
        <taxon>Rhipicephalus</taxon>
        <taxon>Rhipicephalus</taxon>
    </lineage>
</organism>
<accession>A0A9D4Q9L2</accession>
<dbReference type="Proteomes" id="UP000821837">
    <property type="component" value="Chromosome 11"/>
</dbReference>
<dbReference type="PROSITE" id="PS51257">
    <property type="entry name" value="PROKAR_LIPOPROTEIN"/>
    <property type="match status" value="1"/>
</dbReference>
<keyword evidence="1" id="KW-0732">Signal</keyword>
<reference evidence="2" key="1">
    <citation type="journal article" date="2020" name="Cell">
        <title>Large-Scale Comparative Analyses of Tick Genomes Elucidate Their Genetic Diversity and Vector Capacities.</title>
        <authorList>
            <consortium name="Tick Genome and Microbiome Consortium (TIGMIC)"/>
            <person name="Jia N."/>
            <person name="Wang J."/>
            <person name="Shi W."/>
            <person name="Du L."/>
            <person name="Sun Y."/>
            <person name="Zhan W."/>
            <person name="Jiang J.F."/>
            <person name="Wang Q."/>
            <person name="Zhang B."/>
            <person name="Ji P."/>
            <person name="Bell-Sakyi L."/>
            <person name="Cui X.M."/>
            <person name="Yuan T.T."/>
            <person name="Jiang B.G."/>
            <person name="Yang W.F."/>
            <person name="Lam T.T."/>
            <person name="Chang Q.C."/>
            <person name="Ding S.J."/>
            <person name="Wang X.J."/>
            <person name="Zhu J.G."/>
            <person name="Ruan X.D."/>
            <person name="Zhao L."/>
            <person name="Wei J.T."/>
            <person name="Ye R.Z."/>
            <person name="Que T.C."/>
            <person name="Du C.H."/>
            <person name="Zhou Y.H."/>
            <person name="Cheng J.X."/>
            <person name="Dai P.F."/>
            <person name="Guo W.B."/>
            <person name="Han X.H."/>
            <person name="Huang E.J."/>
            <person name="Li L.F."/>
            <person name="Wei W."/>
            <person name="Gao Y.C."/>
            <person name="Liu J.Z."/>
            <person name="Shao H.Z."/>
            <person name="Wang X."/>
            <person name="Wang C.C."/>
            <person name="Yang T.C."/>
            <person name="Huo Q.B."/>
            <person name="Li W."/>
            <person name="Chen H.Y."/>
            <person name="Chen S.E."/>
            <person name="Zhou L.G."/>
            <person name="Ni X.B."/>
            <person name="Tian J.H."/>
            <person name="Sheng Y."/>
            <person name="Liu T."/>
            <person name="Pan Y.S."/>
            <person name="Xia L.Y."/>
            <person name="Li J."/>
            <person name="Zhao F."/>
            <person name="Cao W.C."/>
        </authorList>
    </citation>
    <scope>NUCLEOTIDE SEQUENCE</scope>
    <source>
        <strain evidence="2">Rsan-2018</strain>
    </source>
</reference>
<comment type="caution">
    <text evidence="2">The sequence shown here is derived from an EMBL/GenBank/DDBJ whole genome shotgun (WGS) entry which is preliminary data.</text>
</comment>
<dbReference type="EMBL" id="JABSTV010001247">
    <property type="protein sequence ID" value="KAH7971780.1"/>
    <property type="molecule type" value="Genomic_DNA"/>
</dbReference>
<dbReference type="Gene3D" id="3.10.450.10">
    <property type="match status" value="1"/>
</dbReference>